<dbReference type="InterPro" id="IPR001486">
    <property type="entry name" value="Hemoglobin_trunc"/>
</dbReference>
<dbReference type="EMBL" id="JBHSCW010000007">
    <property type="protein sequence ID" value="MFC4352601.1"/>
    <property type="molecule type" value="Genomic_DNA"/>
</dbReference>
<evidence type="ECO:0000256" key="3">
    <source>
        <dbReference type="ARBA" id="ARBA00022723"/>
    </source>
</evidence>
<keyword evidence="3" id="KW-0479">Metal-binding</keyword>
<evidence type="ECO:0000313" key="5">
    <source>
        <dbReference type="EMBL" id="MFC4352601.1"/>
    </source>
</evidence>
<dbReference type="Gene3D" id="1.10.490.10">
    <property type="entry name" value="Globins"/>
    <property type="match status" value="1"/>
</dbReference>
<organism evidence="5 6">
    <name type="scientific">Fodinicurvata halophila</name>
    <dbReference type="NCBI Taxonomy" id="1419723"/>
    <lineage>
        <taxon>Bacteria</taxon>
        <taxon>Pseudomonadati</taxon>
        <taxon>Pseudomonadota</taxon>
        <taxon>Alphaproteobacteria</taxon>
        <taxon>Rhodospirillales</taxon>
        <taxon>Rhodovibrionaceae</taxon>
        <taxon>Fodinicurvata</taxon>
    </lineage>
</organism>
<protein>
    <submittedName>
        <fullName evidence="5">Group III truncated hemoglobin</fullName>
    </submittedName>
</protein>
<keyword evidence="6" id="KW-1185">Reference proteome</keyword>
<evidence type="ECO:0000256" key="4">
    <source>
        <dbReference type="ARBA" id="ARBA00023004"/>
    </source>
</evidence>
<keyword evidence="1" id="KW-0813">Transport</keyword>
<reference evidence="6" key="1">
    <citation type="journal article" date="2019" name="Int. J. Syst. Evol. Microbiol.">
        <title>The Global Catalogue of Microorganisms (GCM) 10K type strain sequencing project: providing services to taxonomists for standard genome sequencing and annotation.</title>
        <authorList>
            <consortium name="The Broad Institute Genomics Platform"/>
            <consortium name="The Broad Institute Genome Sequencing Center for Infectious Disease"/>
            <person name="Wu L."/>
            <person name="Ma J."/>
        </authorList>
    </citation>
    <scope>NUCLEOTIDE SEQUENCE [LARGE SCALE GENOMIC DNA]</scope>
    <source>
        <strain evidence="6">CECT 8472</strain>
    </source>
</reference>
<keyword evidence="4" id="KW-0408">Iron</keyword>
<dbReference type="RefSeq" id="WP_382422953.1">
    <property type="nucleotide sequence ID" value="NZ_JBHSCW010000007.1"/>
</dbReference>
<dbReference type="InterPro" id="IPR012292">
    <property type="entry name" value="Globin/Proto"/>
</dbReference>
<proteinExistence type="predicted"/>
<dbReference type="Pfam" id="PF01152">
    <property type="entry name" value="Bac_globin"/>
    <property type="match status" value="1"/>
</dbReference>
<evidence type="ECO:0000256" key="2">
    <source>
        <dbReference type="ARBA" id="ARBA00022617"/>
    </source>
</evidence>
<dbReference type="CDD" id="cd08916">
    <property type="entry name" value="TrHb3_P"/>
    <property type="match status" value="1"/>
</dbReference>
<dbReference type="Proteomes" id="UP001595799">
    <property type="component" value="Unassembled WGS sequence"/>
</dbReference>
<accession>A0ABV8UPA4</accession>
<comment type="caution">
    <text evidence="5">The sequence shown here is derived from an EMBL/GenBank/DDBJ whole genome shotgun (WGS) entry which is preliminary data.</text>
</comment>
<keyword evidence="2" id="KW-0349">Heme</keyword>
<gene>
    <name evidence="5" type="ORF">ACFOW6_13700</name>
</gene>
<dbReference type="SUPFAM" id="SSF46458">
    <property type="entry name" value="Globin-like"/>
    <property type="match status" value="1"/>
</dbReference>
<evidence type="ECO:0000313" key="6">
    <source>
        <dbReference type="Proteomes" id="UP001595799"/>
    </source>
</evidence>
<name>A0ABV8UPA4_9PROT</name>
<dbReference type="InterPro" id="IPR009050">
    <property type="entry name" value="Globin-like_sf"/>
</dbReference>
<sequence>MHPHPDSPAAKDPAETTSRTPITEALIERLVRDFHGRIRRDPVLGPLFLEELDHDWDAHLERMCAFWSSEMLGTGRYRGRPIPAHQNIRTIRPAHFDRWLGLFRQSAFAVCERTVALAFVDRAERSTETLKSTVFQRADLAVPGALRAIAAQEVRP</sequence>
<evidence type="ECO:0000256" key="1">
    <source>
        <dbReference type="ARBA" id="ARBA00022448"/>
    </source>
</evidence>